<comment type="subcellular location">
    <subcellularLocation>
        <location evidence="1">Cytoplasm</location>
    </subcellularLocation>
</comment>
<evidence type="ECO:0000256" key="4">
    <source>
        <dbReference type="SAM" id="MobiDB-lite"/>
    </source>
</evidence>
<dbReference type="Proteomes" id="UP000694865">
    <property type="component" value="Unplaced"/>
</dbReference>
<dbReference type="SMART" id="SM00166">
    <property type="entry name" value="UBX"/>
    <property type="match status" value="1"/>
</dbReference>
<sequence length="925" mass="101576">MADQTIDSLLASLASMGFEITQCQRAVQAGKLTVQSAVEWILQGGQETATIPTVSSPQSSTQAPATLRLPAFGHTGGSLQPDPNLPTSTDCHVEFGDTGSEASQQLNPGETRYRQQDVYSRFSLTEEKVKEKESWEEKQRKQATLEAKQKRLAEKKAKDQVLREIAADREAQKLRMRSPPPPKEVPQAKPESSVKSPVSCQSTEPSKADMCMLQIRLQTGQILRQSFMANVTLQHVFDFVMEKNPKLRNVGFMQPFPRREFSESDMTSSLAELGLTPNGALVVKKLDGPTPQKVSKENSAEGSASGSSQASPTSPSDAPAGIRPPGFPFHPAAELGLEEQHSSRHQWGRGNKMDDQEMENQDERAAEEPVPMVINEHAEEEEGDDNDDDNIAVPGAMAGWGIPPVAPGNLFGGQFGGGAHDWGAGHSMGHGVPDLNQGLPADNPEEPSVHREAAVAAALQRMAANQKHDSQSSRRCLALEVHSLLELCVSSIAHRVKTQHQHLNLGAMPLDVAEKLLKVMMVEGTLRPKTLNIFLPCRLRQLVLDCYKYTTNELLFAVRLHTNLVHLSLCSCPLISDNGVAPLKTLKRLKHLNLSSCRQLTDKVLDTVKVFKYLVTLSLEETSVTDRGMQSYLQSSPSTLSHLNLNKTSVTDATLQALSALTHLKSLGLEGTKISHLDCLKALSKLQSLNICSTNLPAIALSHLKSLTSLSSLNISNIDCMNGDEALQCLSGLKLTHLKMPSRHTTTDVGLKYISDMPLVVLDLTDYIRITDEGVRHLSNMRSLNSLFLVNTKITDDAMTHIQGLSNLVELCLDHTEISNKGATVLGFFNKLQVLGLASTRVTSKLLKSHVLNKLVMLNKLNLRDTKIRDNGLDALKLPHLTLINLDRTQVSPNAIEHLQGCPQLKFIRMKELQPRRHEDDDTDD</sequence>
<feature type="domain" description="UBA" evidence="5">
    <location>
        <begin position="1"/>
        <end position="44"/>
    </location>
</feature>
<dbReference type="GeneID" id="100377340"/>
<evidence type="ECO:0000313" key="7">
    <source>
        <dbReference type="Proteomes" id="UP000694865"/>
    </source>
</evidence>
<dbReference type="PROSITE" id="PS50030">
    <property type="entry name" value="UBA"/>
    <property type="match status" value="1"/>
</dbReference>
<proteinExistence type="predicted"/>
<organism evidence="7 8">
    <name type="scientific">Saccoglossus kowalevskii</name>
    <name type="common">Acorn worm</name>
    <dbReference type="NCBI Taxonomy" id="10224"/>
    <lineage>
        <taxon>Eukaryota</taxon>
        <taxon>Metazoa</taxon>
        <taxon>Hemichordata</taxon>
        <taxon>Enteropneusta</taxon>
        <taxon>Harrimaniidae</taxon>
        <taxon>Saccoglossus</taxon>
    </lineage>
</organism>
<dbReference type="SMART" id="SM00367">
    <property type="entry name" value="LRR_CC"/>
    <property type="match status" value="6"/>
</dbReference>
<dbReference type="InterPro" id="IPR015940">
    <property type="entry name" value="UBA"/>
</dbReference>
<gene>
    <name evidence="8" type="primary">LOC100377340</name>
</gene>
<feature type="region of interest" description="Disordered" evidence="4">
    <location>
        <begin position="282"/>
        <end position="371"/>
    </location>
</feature>
<dbReference type="SUPFAM" id="SSF46934">
    <property type="entry name" value="UBA-like"/>
    <property type="match status" value="1"/>
</dbReference>
<protein>
    <submittedName>
        <fullName evidence="8">Uncharacterized protein LOC100377340</fullName>
    </submittedName>
</protein>
<dbReference type="SUPFAM" id="SSF54236">
    <property type="entry name" value="Ubiquitin-like"/>
    <property type="match status" value="1"/>
</dbReference>
<dbReference type="Gene3D" id="3.10.20.90">
    <property type="entry name" value="Phosphatidylinositol 3-kinase Catalytic Subunit, Chain A, domain 1"/>
    <property type="match status" value="1"/>
</dbReference>
<feature type="compositionally biased region" description="Low complexity" evidence="4">
    <location>
        <begin position="300"/>
        <end position="321"/>
    </location>
</feature>
<name>A0ABM0MNM9_SACKO</name>
<dbReference type="InterPro" id="IPR001012">
    <property type="entry name" value="UBX_dom"/>
</dbReference>
<evidence type="ECO:0000259" key="5">
    <source>
        <dbReference type="PROSITE" id="PS50030"/>
    </source>
</evidence>
<evidence type="ECO:0000256" key="2">
    <source>
        <dbReference type="ARBA" id="ARBA00022490"/>
    </source>
</evidence>
<keyword evidence="7" id="KW-1185">Reference proteome</keyword>
<feature type="region of interest" description="Disordered" evidence="4">
    <location>
        <begin position="169"/>
        <end position="205"/>
    </location>
</feature>
<evidence type="ECO:0000313" key="8">
    <source>
        <dbReference type="RefSeq" id="XP_006821620.1"/>
    </source>
</evidence>
<dbReference type="InterPro" id="IPR029071">
    <property type="entry name" value="Ubiquitin-like_domsf"/>
</dbReference>
<dbReference type="PANTHER" id="PTHR46340">
    <property type="entry name" value="UBX DOMAIN-CONTAINING PROTEIN 1"/>
    <property type="match status" value="1"/>
</dbReference>
<reference evidence="8" key="1">
    <citation type="submission" date="2025-08" db="UniProtKB">
        <authorList>
            <consortium name="RefSeq"/>
        </authorList>
    </citation>
    <scope>IDENTIFICATION</scope>
    <source>
        <tissue evidence="8">Testes</tissue>
    </source>
</reference>
<dbReference type="Pfam" id="PF00789">
    <property type="entry name" value="UBX"/>
    <property type="match status" value="1"/>
</dbReference>
<keyword evidence="3" id="KW-0175">Coiled coil</keyword>
<dbReference type="Gene3D" id="1.10.8.10">
    <property type="entry name" value="DNA helicase RuvA subunit, C-terminal domain"/>
    <property type="match status" value="1"/>
</dbReference>
<dbReference type="RefSeq" id="XP_006821620.1">
    <property type="nucleotide sequence ID" value="XM_006821557.1"/>
</dbReference>
<dbReference type="InterPro" id="IPR032675">
    <property type="entry name" value="LRR_dom_sf"/>
</dbReference>
<dbReference type="PANTHER" id="PTHR46340:SF1">
    <property type="entry name" value="UBX DOMAIN-CONTAINING PROTEIN 1"/>
    <property type="match status" value="1"/>
</dbReference>
<feature type="compositionally biased region" description="Basic and acidic residues" evidence="4">
    <location>
        <begin position="351"/>
        <end position="367"/>
    </location>
</feature>
<feature type="domain" description="UBX" evidence="6">
    <location>
        <begin position="206"/>
        <end position="283"/>
    </location>
</feature>
<evidence type="ECO:0000256" key="1">
    <source>
        <dbReference type="ARBA" id="ARBA00004496"/>
    </source>
</evidence>
<evidence type="ECO:0000259" key="6">
    <source>
        <dbReference type="PROSITE" id="PS50033"/>
    </source>
</evidence>
<dbReference type="InterPro" id="IPR006553">
    <property type="entry name" value="Leu-rich_rpt_Cys-con_subtyp"/>
</dbReference>
<accession>A0ABM0MNM9</accession>
<feature type="compositionally biased region" description="Polar residues" evidence="4">
    <location>
        <begin position="193"/>
        <end position="205"/>
    </location>
</feature>
<evidence type="ECO:0000256" key="3">
    <source>
        <dbReference type="ARBA" id="ARBA00023054"/>
    </source>
</evidence>
<dbReference type="SUPFAM" id="SSF52058">
    <property type="entry name" value="L domain-like"/>
    <property type="match status" value="1"/>
</dbReference>
<keyword evidence="2" id="KW-0963">Cytoplasm</keyword>
<dbReference type="CDD" id="cd14333">
    <property type="entry name" value="UBA_unchar_Eumetazoa"/>
    <property type="match status" value="1"/>
</dbReference>
<dbReference type="InterPro" id="IPR009060">
    <property type="entry name" value="UBA-like_sf"/>
</dbReference>
<dbReference type="Gene3D" id="3.80.10.10">
    <property type="entry name" value="Ribonuclease Inhibitor"/>
    <property type="match status" value="3"/>
</dbReference>
<dbReference type="PROSITE" id="PS50033">
    <property type="entry name" value="UBX"/>
    <property type="match status" value="1"/>
</dbReference>
<dbReference type="CDD" id="cd01767">
    <property type="entry name" value="UBX"/>
    <property type="match status" value="1"/>
</dbReference>